<feature type="chain" id="PRO_5046478210" evidence="4">
    <location>
        <begin position="30"/>
        <end position="1193"/>
    </location>
</feature>
<proteinExistence type="predicted"/>
<dbReference type="InterPro" id="IPR036116">
    <property type="entry name" value="FN3_sf"/>
</dbReference>
<dbReference type="InterPro" id="IPR055149">
    <property type="entry name" value="Agl_cat_D2"/>
</dbReference>
<dbReference type="EMBL" id="JBHSKF010000003">
    <property type="protein sequence ID" value="MFC5287059.1"/>
    <property type="molecule type" value="Genomic_DNA"/>
</dbReference>
<dbReference type="Pfam" id="PF00754">
    <property type="entry name" value="F5_F8_type_C"/>
    <property type="match status" value="1"/>
</dbReference>
<dbReference type="SMART" id="SM00060">
    <property type="entry name" value="FN3"/>
    <property type="match status" value="1"/>
</dbReference>
<dbReference type="SUPFAM" id="SSF49785">
    <property type="entry name" value="Galactose-binding domain-like"/>
    <property type="match status" value="2"/>
</dbReference>
<dbReference type="SUPFAM" id="SSF49265">
    <property type="entry name" value="Fibronectin type III"/>
    <property type="match status" value="1"/>
</dbReference>
<dbReference type="InterPro" id="IPR000421">
    <property type="entry name" value="FA58C"/>
</dbReference>
<feature type="domain" description="F5/8 type C" evidence="5">
    <location>
        <begin position="15"/>
        <end position="169"/>
    </location>
</feature>
<keyword evidence="4" id="KW-0732">Signal</keyword>
<dbReference type="InterPro" id="IPR008979">
    <property type="entry name" value="Galactose-bd-like_sf"/>
</dbReference>
<keyword evidence="1" id="KW-0326">Glycosidase</keyword>
<evidence type="ECO:0000256" key="2">
    <source>
        <dbReference type="ARBA" id="ARBA00023326"/>
    </source>
</evidence>
<dbReference type="Gene3D" id="2.60.120.260">
    <property type="entry name" value="Galactose-binding domain-like"/>
    <property type="match status" value="3"/>
</dbReference>
<evidence type="ECO:0000313" key="6">
    <source>
        <dbReference type="EMBL" id="MFC5287059.1"/>
    </source>
</evidence>
<dbReference type="Pfam" id="PF22815">
    <property type="entry name" value="CatAgl_D1"/>
    <property type="match status" value="1"/>
</dbReference>
<protein>
    <submittedName>
        <fullName evidence="6">CARDB domain-containing protein</fullName>
    </submittedName>
</protein>
<feature type="signal peptide" evidence="4">
    <location>
        <begin position="1"/>
        <end position="29"/>
    </location>
</feature>
<dbReference type="Pfam" id="PF22816">
    <property type="entry name" value="CatAgl_D2"/>
    <property type="match status" value="1"/>
</dbReference>
<dbReference type="CDD" id="cd00063">
    <property type="entry name" value="FN3"/>
    <property type="match status" value="1"/>
</dbReference>
<keyword evidence="2" id="KW-0624">Polysaccharide degradation</keyword>
<dbReference type="InterPro" id="IPR011050">
    <property type="entry name" value="Pectin_lyase_fold/virulence"/>
</dbReference>
<dbReference type="InterPro" id="IPR033801">
    <property type="entry name" value="CBM6-CBM35-CBM36-like_1"/>
</dbReference>
<dbReference type="Pfam" id="PF07705">
    <property type="entry name" value="CARDB"/>
    <property type="match status" value="1"/>
</dbReference>
<dbReference type="SMART" id="SM00710">
    <property type="entry name" value="PbH1"/>
    <property type="match status" value="7"/>
</dbReference>
<feature type="region of interest" description="Disordered" evidence="3">
    <location>
        <begin position="249"/>
        <end position="271"/>
    </location>
</feature>
<dbReference type="RefSeq" id="WP_378245622.1">
    <property type="nucleotide sequence ID" value="NZ_JBHSKF010000003.1"/>
</dbReference>
<dbReference type="SMART" id="SM00231">
    <property type="entry name" value="FA58C"/>
    <property type="match status" value="1"/>
</dbReference>
<reference evidence="7" key="1">
    <citation type="journal article" date="2019" name="Int. J. Syst. Evol. Microbiol.">
        <title>The Global Catalogue of Microorganisms (GCM) 10K type strain sequencing project: providing services to taxonomists for standard genome sequencing and annotation.</title>
        <authorList>
            <consortium name="The Broad Institute Genomics Platform"/>
            <consortium name="The Broad Institute Genome Sequencing Center for Infectious Disease"/>
            <person name="Wu L."/>
            <person name="Ma J."/>
        </authorList>
    </citation>
    <scope>NUCLEOTIDE SEQUENCE [LARGE SCALE GENOMIC DNA]</scope>
    <source>
        <strain evidence="7">CCUG 59778</strain>
    </source>
</reference>
<dbReference type="InterPro" id="IPR003961">
    <property type="entry name" value="FN3_dom"/>
</dbReference>
<organism evidence="6 7">
    <name type="scientific">Actinokineospora guangxiensis</name>
    <dbReference type="NCBI Taxonomy" id="1490288"/>
    <lineage>
        <taxon>Bacteria</taxon>
        <taxon>Bacillati</taxon>
        <taxon>Actinomycetota</taxon>
        <taxon>Actinomycetes</taxon>
        <taxon>Pseudonocardiales</taxon>
        <taxon>Pseudonocardiaceae</taxon>
        <taxon>Actinokineospora</taxon>
    </lineage>
</organism>
<evidence type="ECO:0000256" key="4">
    <source>
        <dbReference type="SAM" id="SignalP"/>
    </source>
</evidence>
<name>A0ABW0EM49_9PSEU</name>
<gene>
    <name evidence="6" type="ORF">ACFPM7_08350</name>
</gene>
<evidence type="ECO:0000256" key="3">
    <source>
        <dbReference type="SAM" id="MobiDB-lite"/>
    </source>
</evidence>
<dbReference type="InterPro" id="IPR011635">
    <property type="entry name" value="CARDB"/>
</dbReference>
<dbReference type="Pfam" id="PF22633">
    <property type="entry name" value="F5_F8_type_C_2"/>
    <property type="match status" value="1"/>
</dbReference>
<comment type="caution">
    <text evidence="6">The sequence shown here is derived from an EMBL/GenBank/DDBJ whole genome shotgun (WGS) entry which is preliminary data.</text>
</comment>
<dbReference type="SUPFAM" id="SSF51126">
    <property type="entry name" value="Pectin lyase-like"/>
    <property type="match status" value="1"/>
</dbReference>
<keyword evidence="7" id="KW-1185">Reference proteome</keyword>
<keyword evidence="2" id="KW-0119">Carbohydrate metabolism</keyword>
<evidence type="ECO:0000313" key="7">
    <source>
        <dbReference type="Proteomes" id="UP001596157"/>
    </source>
</evidence>
<dbReference type="Gene3D" id="2.60.40.10">
    <property type="entry name" value="Immunoglobulins"/>
    <property type="match status" value="3"/>
</dbReference>
<evidence type="ECO:0000259" key="5">
    <source>
        <dbReference type="PROSITE" id="PS50022"/>
    </source>
</evidence>
<dbReference type="Proteomes" id="UP001596157">
    <property type="component" value="Unassembled WGS sequence"/>
</dbReference>
<evidence type="ECO:0000256" key="1">
    <source>
        <dbReference type="ARBA" id="ARBA00023295"/>
    </source>
</evidence>
<dbReference type="PROSITE" id="PS50022">
    <property type="entry name" value="FA58C_3"/>
    <property type="match status" value="1"/>
</dbReference>
<dbReference type="InterPro" id="IPR006626">
    <property type="entry name" value="PbH1"/>
</dbReference>
<accession>A0ABW0EM49</accession>
<keyword evidence="1" id="KW-0378">Hydrolase</keyword>
<sequence length="1193" mass="125281">MRARHLSVAVVAAALIPPLLGVPGLTAQAAPGGPNLVAGATVSTSSTNDVYGSGNLRDGNQGTYWESRNNAFPQWAQADLGAAVPVERVVLKLPAGWEARTQTLAVQGSENGSSFADIVPSRGYEFSPARQNTVTIDFPAAPTRFIRVNITANTGWPAGQLAELEAYGPQNGGDTQAPTAPGNLAFTEPAPNQVRLSWTASTDNVGVTGYDVYANGAVRTSVGANVLTFTDTQPAGAIVSYTVRAKDAAGNASADSNRVTRGGSGENDRNLAQGKTLTASGHVWEFRAQNANDGNVATYWEGNGQPATLTAPLGANSILSSVVVRLNPDAAWGPRTQTIEVLGRDQGGSAFRSLVAARQYSFSPASSNVVRIPVTATAADVQLRFTANTGAPGGQVAELEVMGRSAPNPDFVITALTSSPAAPVETSPITASVTVRNAGALAAPATTVNVYLGDDLAGTAAVGALAAGASATVQAALGAHDAGQYQISAKVDENNAVTESNETNNGFVGSTITVTPVPSSDLVPVLTYAPNVPNPGSPVTFSVALRNQGTIASAGGAHPITVRVLGPSGTVVRTLTGTYTGAIAAGTTSPAVSLGSWTAVAGRHTVETTVAADANELEVKRANNTVTTSLFAGRGANMPFDILEAEDGTLAGGAALYRLPDNPNWDRQIGSINGEASGRKAVTLNQNGASVEWTTRAPTNTLVTRFSIPDGTNTTLNIYVNGAFHKAIPLTAKYAWLYGPEHSPGNDPIPGQQRHIYDEANIMLDSTFPAGSKIKLQKDAQNTGTFAVDFISTELATELPNPDPARYAQPTGFTHQAVQAAMDRVRMDTTGTLVGVYLPKGSYDTNSKFQVYGKPVQIVGAGVWFTRFIAGAGQENTDVGFRADATANGSRFAHFSLWGNYTRRIDGPGKVFDFQNVANITIEHIWAEHFVCLYWGANTDNMVIRDTRSRNLFADAVNMTNGSTGNRVVNNESRASGDDSFALFSAIDAGGADMKDNVYENLTAILTWRAAGIAVYGGYNNVFRNIYVADTLTYSGITISSLDFGYPMNGFGADPPTRFENISLVRTGGTFWNGQTFAGIWIFSASKVFQGIRVSDVDIISPTYSGVMFQTNYVGQQPQFPVADTIFTNVTIDGARRSLDAYANKSGIGIWCIEAAEQGQGPARGTATFNGTTFGNNDENVRCNTPTFTLVQR</sequence>
<dbReference type="InterPro" id="IPR013783">
    <property type="entry name" value="Ig-like_fold"/>
</dbReference>